<gene>
    <name evidence="3" type="ORF">BGC07_15295</name>
</gene>
<dbReference type="EMBL" id="MDTU01000002">
    <property type="protein sequence ID" value="ODN41478.1"/>
    <property type="molecule type" value="Genomic_DNA"/>
</dbReference>
<dbReference type="SUPFAM" id="SSF56935">
    <property type="entry name" value="Porins"/>
    <property type="match status" value="1"/>
</dbReference>
<accession>A0ABX2ZZ21</accession>
<keyword evidence="2" id="KW-0732">Signal</keyword>
<sequence>MKVKMIVTAIAVAGLTATSVNAADNGKLQLQINQLRAQQAQLQQQVANLQGQGQTTSAVHVGSIGDSLISANEYNNRGLDLLKSLAKAGSNAPLLTIGGTLEADGQYSHQGSVGSGATSGSPAKAQYTNSSASGFYLDTARIDVLAHVNDWINGEMSYDLNHVNNSALNTGSLLIGNLNQLPVYGQIGKLYPDAGLFGLSDNDIYSDNLVKNYFRPDAADGASVGFYKAGLHTSLTAFKTNTTPDNINNPNQATSNWSAQADYTFNTGQIRTTVGAGYVSNMVNTNSNLTISGVDQNTGRIPMASINAKVSFGPFDILGIYGQSLESVNNRTGSGTTELKAFDIETAYHLQVIKPTTVMLGYSRTYGFDTANVTDTNSAAGPKRGQWLLSVNSEVFKNTTVGLEYAHVGQFTNAAVSGDISHYDVLTADMTVKF</sequence>
<protein>
    <recommendedName>
        <fullName evidence="5">Porin</fullName>
    </recommendedName>
</protein>
<feature type="chain" id="PRO_5047387008" description="Porin" evidence="2">
    <location>
        <begin position="23"/>
        <end position="434"/>
    </location>
</feature>
<feature type="signal peptide" evidence="2">
    <location>
        <begin position="1"/>
        <end position="22"/>
    </location>
</feature>
<organism evidence="3 4">
    <name type="scientific">Piscirickettsia litoralis</name>
    <dbReference type="NCBI Taxonomy" id="1891921"/>
    <lineage>
        <taxon>Bacteria</taxon>
        <taxon>Pseudomonadati</taxon>
        <taxon>Pseudomonadota</taxon>
        <taxon>Gammaproteobacteria</taxon>
        <taxon>Thiotrichales</taxon>
        <taxon>Piscirickettsiaceae</taxon>
        <taxon>Piscirickettsia</taxon>
    </lineage>
</organism>
<evidence type="ECO:0000313" key="4">
    <source>
        <dbReference type="Proteomes" id="UP000094329"/>
    </source>
</evidence>
<comment type="caution">
    <text evidence="3">The sequence shown here is derived from an EMBL/GenBank/DDBJ whole genome shotgun (WGS) entry which is preliminary data.</text>
</comment>
<feature type="coiled-coil region" evidence="1">
    <location>
        <begin position="25"/>
        <end position="52"/>
    </location>
</feature>
<reference evidence="3 4" key="1">
    <citation type="submission" date="2016-08" db="EMBL/GenBank/DDBJ databases">
        <title>Draft genome sequence of Candidatus Piscirickettsia litoralis, from seawater.</title>
        <authorList>
            <person name="Wan X."/>
            <person name="Lee A.J."/>
            <person name="Hou S."/>
            <person name="Donachie S.P."/>
        </authorList>
    </citation>
    <scope>NUCLEOTIDE SEQUENCE [LARGE SCALE GENOMIC DNA]</scope>
    <source>
        <strain evidence="3 4">Y2</strain>
    </source>
</reference>
<name>A0ABX2ZZ21_9GAMM</name>
<dbReference type="RefSeq" id="WP_069313943.1">
    <property type="nucleotide sequence ID" value="NZ_MDTU01000002.1"/>
</dbReference>
<evidence type="ECO:0000256" key="1">
    <source>
        <dbReference type="SAM" id="Coils"/>
    </source>
</evidence>
<evidence type="ECO:0000256" key="2">
    <source>
        <dbReference type="SAM" id="SignalP"/>
    </source>
</evidence>
<keyword evidence="1" id="KW-0175">Coiled coil</keyword>
<dbReference type="NCBIfam" id="NF033652">
    <property type="entry name" value="LbtU_sider_porin"/>
    <property type="match status" value="1"/>
</dbReference>
<evidence type="ECO:0008006" key="5">
    <source>
        <dbReference type="Google" id="ProtNLM"/>
    </source>
</evidence>
<keyword evidence="4" id="KW-1185">Reference proteome</keyword>
<dbReference type="Proteomes" id="UP000094329">
    <property type="component" value="Unassembled WGS sequence"/>
</dbReference>
<evidence type="ECO:0000313" key="3">
    <source>
        <dbReference type="EMBL" id="ODN41478.1"/>
    </source>
</evidence>
<proteinExistence type="predicted"/>